<dbReference type="KEGG" id="marb:CJ263_10650"/>
<keyword evidence="3" id="KW-1185">Reference proteome</keyword>
<dbReference type="NCBIfam" id="NF045521">
    <property type="entry name" value="rhoda_near_glyco"/>
    <property type="match status" value="1"/>
</dbReference>
<dbReference type="InterPro" id="IPR050229">
    <property type="entry name" value="GlpE_sulfurtransferase"/>
</dbReference>
<evidence type="ECO:0000259" key="1">
    <source>
        <dbReference type="PROSITE" id="PS50206"/>
    </source>
</evidence>
<dbReference type="SMART" id="SM00450">
    <property type="entry name" value="RHOD"/>
    <property type="match status" value="1"/>
</dbReference>
<evidence type="ECO:0000313" key="3">
    <source>
        <dbReference type="Proteomes" id="UP000215244"/>
    </source>
</evidence>
<reference evidence="2 3" key="1">
    <citation type="submission" date="2017-08" db="EMBL/GenBank/DDBJ databases">
        <title>The complete genome sequence of Maribacter sp. B1, isolated from deep-sea sediment.</title>
        <authorList>
            <person name="Wu Y.-H."/>
            <person name="Cheng H."/>
            <person name="Xu X.-W."/>
        </authorList>
    </citation>
    <scope>NUCLEOTIDE SEQUENCE [LARGE SCALE GENOMIC DNA]</scope>
    <source>
        <strain evidence="2 3">B1</strain>
    </source>
</reference>
<dbReference type="OrthoDB" id="598065at2"/>
<dbReference type="EMBL" id="CP022957">
    <property type="protein sequence ID" value="ASV30634.1"/>
    <property type="molecule type" value="Genomic_DNA"/>
</dbReference>
<dbReference type="Proteomes" id="UP000215244">
    <property type="component" value="Chromosome"/>
</dbReference>
<dbReference type="PANTHER" id="PTHR43031:SF1">
    <property type="entry name" value="PYRIDINE NUCLEOTIDE-DISULPHIDE OXIDOREDUCTASE"/>
    <property type="match status" value="1"/>
</dbReference>
<dbReference type="CDD" id="cd00158">
    <property type="entry name" value="RHOD"/>
    <property type="match status" value="1"/>
</dbReference>
<accession>A0A223V5E1</accession>
<feature type="domain" description="Rhodanese" evidence="1">
    <location>
        <begin position="50"/>
        <end position="141"/>
    </location>
</feature>
<dbReference type="Gene3D" id="3.40.250.10">
    <property type="entry name" value="Rhodanese-like domain"/>
    <property type="match status" value="1"/>
</dbReference>
<dbReference type="SUPFAM" id="SSF52821">
    <property type="entry name" value="Rhodanese/Cell cycle control phosphatase"/>
    <property type="match status" value="1"/>
</dbReference>
<dbReference type="AlphaFoldDB" id="A0A223V5E1"/>
<dbReference type="InterPro" id="IPR036873">
    <property type="entry name" value="Rhodanese-like_dom_sf"/>
</dbReference>
<dbReference type="PROSITE" id="PS50206">
    <property type="entry name" value="RHODANESE_3"/>
    <property type="match status" value="1"/>
</dbReference>
<gene>
    <name evidence="2" type="ORF">CJ263_10650</name>
</gene>
<organism evidence="2 3">
    <name type="scientific">Maribacter cobaltidurans</name>
    <dbReference type="NCBI Taxonomy" id="1178778"/>
    <lineage>
        <taxon>Bacteria</taxon>
        <taxon>Pseudomonadati</taxon>
        <taxon>Bacteroidota</taxon>
        <taxon>Flavobacteriia</taxon>
        <taxon>Flavobacteriales</taxon>
        <taxon>Flavobacteriaceae</taxon>
        <taxon>Maribacter</taxon>
    </lineage>
</organism>
<protein>
    <recommendedName>
        <fullName evidence="1">Rhodanese domain-containing protein</fullName>
    </recommendedName>
</protein>
<evidence type="ECO:0000313" key="2">
    <source>
        <dbReference type="EMBL" id="ASV30634.1"/>
    </source>
</evidence>
<sequence length="168" mass="19410">MSQHVLKIIYLSIFVLFQQYSVFAQRTLDHTLKIMNKESVPYIQIEDIKIDQDQILLDARELEEFEVSHLKDAIWVGDKAFDPEKIKATITDLDAPIVVYCSIGVRSEDVGEKLMDMGYTNVKNLYGGIFEWKNKDGTLYNPQGMETDSVHAYSRLWGRLLKKGVKVY</sequence>
<proteinExistence type="predicted"/>
<dbReference type="PANTHER" id="PTHR43031">
    <property type="entry name" value="FAD-DEPENDENT OXIDOREDUCTASE"/>
    <property type="match status" value="1"/>
</dbReference>
<dbReference type="Pfam" id="PF00581">
    <property type="entry name" value="Rhodanese"/>
    <property type="match status" value="1"/>
</dbReference>
<dbReference type="InterPro" id="IPR001763">
    <property type="entry name" value="Rhodanese-like_dom"/>
</dbReference>
<name>A0A223V5E1_9FLAO</name>